<gene>
    <name evidence="1" type="ORF">ACFOY2_04905</name>
</gene>
<comment type="caution">
    <text evidence="1">The sequence shown here is derived from an EMBL/GenBank/DDBJ whole genome shotgun (WGS) entry which is preliminary data.</text>
</comment>
<evidence type="ECO:0000313" key="1">
    <source>
        <dbReference type="EMBL" id="MFC4006548.1"/>
    </source>
</evidence>
<protein>
    <submittedName>
        <fullName evidence="1">Uncharacterized protein</fullName>
    </submittedName>
</protein>
<reference evidence="2" key="1">
    <citation type="journal article" date="2019" name="Int. J. Syst. Evol. Microbiol.">
        <title>The Global Catalogue of Microorganisms (GCM) 10K type strain sequencing project: providing services to taxonomists for standard genome sequencing and annotation.</title>
        <authorList>
            <consortium name="The Broad Institute Genomics Platform"/>
            <consortium name="The Broad Institute Genome Sequencing Center for Infectious Disease"/>
            <person name="Wu L."/>
            <person name="Ma J."/>
        </authorList>
    </citation>
    <scope>NUCLEOTIDE SEQUENCE [LARGE SCALE GENOMIC DNA]</scope>
    <source>
        <strain evidence="2">TBRC 1276</strain>
    </source>
</reference>
<name>A0ABV8G1W0_9ACTN</name>
<organism evidence="1 2">
    <name type="scientific">Nonomuraea purpurea</name>
    <dbReference type="NCBI Taxonomy" id="1849276"/>
    <lineage>
        <taxon>Bacteria</taxon>
        <taxon>Bacillati</taxon>
        <taxon>Actinomycetota</taxon>
        <taxon>Actinomycetes</taxon>
        <taxon>Streptosporangiales</taxon>
        <taxon>Streptosporangiaceae</taxon>
        <taxon>Nonomuraea</taxon>
    </lineage>
</organism>
<dbReference type="Proteomes" id="UP001595851">
    <property type="component" value="Unassembled WGS sequence"/>
</dbReference>
<evidence type="ECO:0000313" key="2">
    <source>
        <dbReference type="Proteomes" id="UP001595851"/>
    </source>
</evidence>
<proteinExistence type="predicted"/>
<accession>A0ABV8G1W0</accession>
<dbReference type="RefSeq" id="WP_379526689.1">
    <property type="nucleotide sequence ID" value="NZ_JBHSBI010000002.1"/>
</dbReference>
<keyword evidence="2" id="KW-1185">Reference proteome</keyword>
<sequence>MADNPLTASETAVLAAIETAGLRVTSDTLPEIVAGLYRAVGVEPPMLLARPAWWKSANPIREWTDSNALTFTRRYDRIRVFTRTGDGLSSADALGAAAVLAAMALEAADEPSAEAVEEVAEVIYQSGAIDDSVSAAGSAETIARALLKAGMALPPS</sequence>
<dbReference type="EMBL" id="JBHSBI010000002">
    <property type="protein sequence ID" value="MFC4006548.1"/>
    <property type="molecule type" value="Genomic_DNA"/>
</dbReference>